<dbReference type="AlphaFoldDB" id="A0A7V0Z7E1"/>
<feature type="signal peptide" evidence="2">
    <location>
        <begin position="1"/>
        <end position="20"/>
    </location>
</feature>
<protein>
    <submittedName>
        <fullName evidence="4">SPOR domain-containing protein</fullName>
    </submittedName>
</protein>
<dbReference type="PROSITE" id="PS51724">
    <property type="entry name" value="SPOR"/>
    <property type="match status" value="1"/>
</dbReference>
<dbReference type="Pfam" id="PF05036">
    <property type="entry name" value="SPOR"/>
    <property type="match status" value="1"/>
</dbReference>
<proteinExistence type="predicted"/>
<keyword evidence="2" id="KW-0732">Signal</keyword>
<evidence type="ECO:0000256" key="2">
    <source>
        <dbReference type="SAM" id="SignalP"/>
    </source>
</evidence>
<name>A0A7V0Z7E1_UNCW3</name>
<dbReference type="InterPro" id="IPR036680">
    <property type="entry name" value="SPOR-like_sf"/>
</dbReference>
<feature type="chain" id="PRO_5030523173" evidence="2">
    <location>
        <begin position="21"/>
        <end position="193"/>
    </location>
</feature>
<evidence type="ECO:0000259" key="3">
    <source>
        <dbReference type="PROSITE" id="PS51724"/>
    </source>
</evidence>
<accession>A0A7V0Z7E1</accession>
<feature type="domain" description="SPOR" evidence="3">
    <location>
        <begin position="113"/>
        <end position="189"/>
    </location>
</feature>
<evidence type="ECO:0000256" key="1">
    <source>
        <dbReference type="SAM" id="MobiDB-lite"/>
    </source>
</evidence>
<evidence type="ECO:0000313" key="4">
    <source>
        <dbReference type="EMBL" id="HDY60041.1"/>
    </source>
</evidence>
<dbReference type="Gene3D" id="3.30.70.1070">
    <property type="entry name" value="Sporulation related repeat"/>
    <property type="match status" value="1"/>
</dbReference>
<feature type="region of interest" description="Disordered" evidence="1">
    <location>
        <begin position="44"/>
        <end position="63"/>
    </location>
</feature>
<dbReference type="InterPro" id="IPR007730">
    <property type="entry name" value="SPOR-like_dom"/>
</dbReference>
<dbReference type="SUPFAM" id="SSF110997">
    <property type="entry name" value="Sporulation related repeat"/>
    <property type="match status" value="1"/>
</dbReference>
<sequence>MMKKLLILGVIMLFIFCAPKKTTVKTEGLEEVVVFGEEGKNISEEPVYPTTAPAPETTAPAPEVSALPPAIEEAPQSMEEVTTLPPAPAPAAPQPMEEVAAQITTAPTPSAPPASIYGFRVQIFASSTQKGASKVADDARSLFGGKVYIEHTPPYYKVRIGDCLTKEEAESLKNLAINKGFRGAFVVETMINP</sequence>
<comment type="caution">
    <text evidence="4">The sequence shown here is derived from an EMBL/GenBank/DDBJ whole genome shotgun (WGS) entry which is preliminary data.</text>
</comment>
<gene>
    <name evidence="4" type="ORF">ENP86_10945</name>
</gene>
<reference evidence="4" key="1">
    <citation type="journal article" date="2020" name="mSystems">
        <title>Genome- and Community-Level Interaction Insights into Carbon Utilization and Element Cycling Functions of Hydrothermarchaeota in Hydrothermal Sediment.</title>
        <authorList>
            <person name="Zhou Z."/>
            <person name="Liu Y."/>
            <person name="Xu W."/>
            <person name="Pan J."/>
            <person name="Luo Z.H."/>
            <person name="Li M."/>
        </authorList>
    </citation>
    <scope>NUCLEOTIDE SEQUENCE [LARGE SCALE GENOMIC DNA]</scope>
    <source>
        <strain evidence="4">SpSt-258</strain>
    </source>
</reference>
<dbReference type="EMBL" id="DSKY01000022">
    <property type="protein sequence ID" value="HDY60041.1"/>
    <property type="molecule type" value="Genomic_DNA"/>
</dbReference>
<dbReference type="GO" id="GO:0042834">
    <property type="term" value="F:peptidoglycan binding"/>
    <property type="evidence" value="ECO:0007669"/>
    <property type="project" value="InterPro"/>
</dbReference>
<organism evidence="4">
    <name type="scientific">candidate division WOR-3 bacterium</name>
    <dbReference type="NCBI Taxonomy" id="2052148"/>
    <lineage>
        <taxon>Bacteria</taxon>
        <taxon>Bacteria division WOR-3</taxon>
    </lineage>
</organism>